<dbReference type="PANTHER" id="PTHR24100">
    <property type="entry name" value="BUTYROPHILIN"/>
    <property type="match status" value="1"/>
</dbReference>
<dbReference type="InterPro" id="IPR036179">
    <property type="entry name" value="Ig-like_dom_sf"/>
</dbReference>
<keyword evidence="2" id="KW-0732">Signal</keyword>
<dbReference type="FunFam" id="2.60.40.10:FF:000142">
    <property type="entry name" value="V-set domain-containing T-cell activation inhibitor 1"/>
    <property type="match status" value="1"/>
</dbReference>
<dbReference type="GO" id="GO:0005102">
    <property type="term" value="F:signaling receptor binding"/>
    <property type="evidence" value="ECO:0007669"/>
    <property type="project" value="TreeGrafter"/>
</dbReference>
<dbReference type="SMART" id="SM00409">
    <property type="entry name" value="IG"/>
    <property type="match status" value="1"/>
</dbReference>
<keyword evidence="5" id="KW-0325">Glycoprotein</keyword>
<dbReference type="InterPro" id="IPR013106">
    <property type="entry name" value="Ig_V-set"/>
</dbReference>
<dbReference type="InterPro" id="IPR003599">
    <property type="entry name" value="Ig_sub"/>
</dbReference>
<evidence type="ECO:0000256" key="5">
    <source>
        <dbReference type="ARBA" id="ARBA00023180"/>
    </source>
</evidence>
<reference evidence="9" key="1">
    <citation type="submission" date="2023-08" db="EMBL/GenBank/DDBJ databases">
        <title>Pelteobagrus vachellii genome.</title>
        <authorList>
            <person name="Liu H."/>
        </authorList>
    </citation>
    <scope>NUCLEOTIDE SEQUENCE</scope>
    <source>
        <strain evidence="9">PRFRI_2022a</strain>
        <tissue evidence="9">Muscle</tissue>
    </source>
</reference>
<comment type="caution">
    <text evidence="9">The sequence shown here is derived from an EMBL/GenBank/DDBJ whole genome shotgun (WGS) entry which is preliminary data.</text>
</comment>
<comment type="subcellular location">
    <subcellularLocation>
        <location evidence="1">Membrane</location>
    </subcellularLocation>
</comment>
<evidence type="ECO:0000256" key="6">
    <source>
        <dbReference type="ARBA" id="ARBA00023319"/>
    </source>
</evidence>
<protein>
    <recommendedName>
        <fullName evidence="8">Ig-like domain-containing protein</fullName>
    </recommendedName>
</protein>
<dbReference type="PANTHER" id="PTHR24100:SF145">
    <property type="entry name" value="CD276 ANTIGEN"/>
    <property type="match status" value="1"/>
</dbReference>
<accession>A0AA88N853</accession>
<name>A0AA88N853_TACVA</name>
<keyword evidence="7" id="KW-0812">Transmembrane</keyword>
<feature type="domain" description="Ig-like" evidence="8">
    <location>
        <begin position="24"/>
        <end position="149"/>
    </location>
</feature>
<dbReference type="GO" id="GO:0050863">
    <property type="term" value="P:regulation of T cell activation"/>
    <property type="evidence" value="ECO:0007669"/>
    <property type="project" value="UniProtKB-ARBA"/>
</dbReference>
<dbReference type="InterPro" id="IPR050504">
    <property type="entry name" value="IgSF_BTN/MOG"/>
</dbReference>
<dbReference type="InterPro" id="IPR013783">
    <property type="entry name" value="Ig-like_fold"/>
</dbReference>
<keyword evidence="4" id="KW-1015">Disulfide bond</keyword>
<dbReference type="GO" id="GO:0050852">
    <property type="term" value="P:T cell receptor signaling pathway"/>
    <property type="evidence" value="ECO:0007669"/>
    <property type="project" value="TreeGrafter"/>
</dbReference>
<dbReference type="InterPro" id="IPR007110">
    <property type="entry name" value="Ig-like_dom"/>
</dbReference>
<proteinExistence type="predicted"/>
<dbReference type="EMBL" id="JAVHJS010000007">
    <property type="protein sequence ID" value="KAK2853057.1"/>
    <property type="molecule type" value="Genomic_DNA"/>
</dbReference>
<dbReference type="SMART" id="SM00406">
    <property type="entry name" value="IGv"/>
    <property type="match status" value="1"/>
</dbReference>
<dbReference type="GO" id="GO:0009897">
    <property type="term" value="C:external side of plasma membrane"/>
    <property type="evidence" value="ECO:0007669"/>
    <property type="project" value="TreeGrafter"/>
</dbReference>
<evidence type="ECO:0000256" key="4">
    <source>
        <dbReference type="ARBA" id="ARBA00023157"/>
    </source>
</evidence>
<evidence type="ECO:0000256" key="2">
    <source>
        <dbReference type="ARBA" id="ARBA00022729"/>
    </source>
</evidence>
<feature type="transmembrane region" description="Helical" evidence="7">
    <location>
        <begin position="255"/>
        <end position="276"/>
    </location>
</feature>
<keyword evidence="3 7" id="KW-0472">Membrane</keyword>
<dbReference type="AlphaFoldDB" id="A0AA88N853"/>
<organism evidence="9 10">
    <name type="scientific">Tachysurus vachellii</name>
    <name type="common">Darkbarbel catfish</name>
    <name type="synonym">Pelteobagrus vachellii</name>
    <dbReference type="NCBI Taxonomy" id="175792"/>
    <lineage>
        <taxon>Eukaryota</taxon>
        <taxon>Metazoa</taxon>
        <taxon>Chordata</taxon>
        <taxon>Craniata</taxon>
        <taxon>Vertebrata</taxon>
        <taxon>Euteleostomi</taxon>
        <taxon>Actinopterygii</taxon>
        <taxon>Neopterygii</taxon>
        <taxon>Teleostei</taxon>
        <taxon>Ostariophysi</taxon>
        <taxon>Siluriformes</taxon>
        <taxon>Bagridae</taxon>
        <taxon>Tachysurus</taxon>
    </lineage>
</organism>
<keyword evidence="10" id="KW-1185">Reference proteome</keyword>
<dbReference type="Proteomes" id="UP001187315">
    <property type="component" value="Unassembled WGS sequence"/>
</dbReference>
<dbReference type="PROSITE" id="PS50835">
    <property type="entry name" value="IG_LIKE"/>
    <property type="match status" value="1"/>
</dbReference>
<keyword evidence="7" id="KW-1133">Transmembrane helix</keyword>
<sequence>MHGFGHHSAEIRKDSLRQTFFLIPIMLWSYVDALRVTIPVKNMAAAKGHSVVLGCEFFTDPGQKSDISSLVVTWQRKEDNRVVHSFYFEKDQLEKQDPLYHNRTALFVSGLTKGNASLRLENIRANDAGLYLCTVSINDDADKAELKLDYGALYTEPRLIVRVNSYGVLMQYEAMGFPAPEVKWKREHGEVLNNDIQTSVELNDEKGLYYVQSSYTASDTPLNVTFILRNQLFDQHLHRTISYAGVQNDCLNVTIALSVVSLLLILTAGTLVWIYCCKKKK</sequence>
<gene>
    <name evidence="9" type="ORF">Q7C36_008258</name>
</gene>
<evidence type="ECO:0000313" key="10">
    <source>
        <dbReference type="Proteomes" id="UP001187315"/>
    </source>
</evidence>
<evidence type="ECO:0000256" key="1">
    <source>
        <dbReference type="ARBA" id="ARBA00004370"/>
    </source>
</evidence>
<evidence type="ECO:0000313" key="9">
    <source>
        <dbReference type="EMBL" id="KAK2853057.1"/>
    </source>
</evidence>
<dbReference type="GO" id="GO:1903037">
    <property type="term" value="P:regulation of leukocyte cell-cell adhesion"/>
    <property type="evidence" value="ECO:0007669"/>
    <property type="project" value="UniProtKB-ARBA"/>
</dbReference>
<evidence type="ECO:0000259" key="8">
    <source>
        <dbReference type="PROSITE" id="PS50835"/>
    </source>
</evidence>
<dbReference type="SUPFAM" id="SSF48726">
    <property type="entry name" value="Immunoglobulin"/>
    <property type="match status" value="1"/>
</dbReference>
<evidence type="ECO:0000256" key="7">
    <source>
        <dbReference type="SAM" id="Phobius"/>
    </source>
</evidence>
<dbReference type="Pfam" id="PF07686">
    <property type="entry name" value="V-set"/>
    <property type="match status" value="1"/>
</dbReference>
<keyword evidence="6" id="KW-0393">Immunoglobulin domain</keyword>
<evidence type="ECO:0000256" key="3">
    <source>
        <dbReference type="ARBA" id="ARBA00023136"/>
    </source>
</evidence>
<dbReference type="GO" id="GO:0001817">
    <property type="term" value="P:regulation of cytokine production"/>
    <property type="evidence" value="ECO:0007669"/>
    <property type="project" value="TreeGrafter"/>
</dbReference>
<dbReference type="Gene3D" id="2.60.40.10">
    <property type="entry name" value="Immunoglobulins"/>
    <property type="match status" value="2"/>
</dbReference>